<accession>A0A3S2TQ86</accession>
<evidence type="ECO:0000256" key="1">
    <source>
        <dbReference type="SAM" id="Phobius"/>
    </source>
</evidence>
<evidence type="ECO:0000313" key="2">
    <source>
        <dbReference type="EMBL" id="RVT50823.1"/>
    </source>
</evidence>
<dbReference type="RefSeq" id="WP_128198849.1">
    <property type="nucleotide sequence ID" value="NZ_SACT01000004.1"/>
</dbReference>
<gene>
    <name evidence="2" type="ORF">ENE75_13500</name>
</gene>
<keyword evidence="1" id="KW-0472">Membrane</keyword>
<reference evidence="2 3" key="1">
    <citation type="submission" date="2019-01" db="EMBL/GenBank/DDBJ databases">
        <authorList>
            <person name="Chen W.-M."/>
        </authorList>
    </citation>
    <scope>NUCLEOTIDE SEQUENCE [LARGE SCALE GENOMIC DNA]</scope>
    <source>
        <strain evidence="2 3">ICH-3</strain>
    </source>
</reference>
<protein>
    <submittedName>
        <fullName evidence="2">Uncharacterized protein</fullName>
    </submittedName>
</protein>
<proteinExistence type="predicted"/>
<dbReference type="AlphaFoldDB" id="A0A3S2TQ86"/>
<keyword evidence="3" id="KW-1185">Reference proteome</keyword>
<sequence length="100" mass="11005">MDNNDGILFLLALGPASAAGFYWAIYRHYRNTDKSHAFERETAVEVLTLGGSELDRKVDEVRGTKRTRIDGDNVANHRVRVRSMPGSGNARDLAADGTTV</sequence>
<keyword evidence="1" id="KW-0812">Transmembrane</keyword>
<evidence type="ECO:0000313" key="3">
    <source>
        <dbReference type="Proteomes" id="UP000288178"/>
    </source>
</evidence>
<keyword evidence="1" id="KW-1133">Transmembrane helix</keyword>
<organism evidence="2 3">
    <name type="scientific">Rubrivivax albus</name>
    <dbReference type="NCBI Taxonomy" id="2499835"/>
    <lineage>
        <taxon>Bacteria</taxon>
        <taxon>Pseudomonadati</taxon>
        <taxon>Pseudomonadota</taxon>
        <taxon>Betaproteobacteria</taxon>
        <taxon>Burkholderiales</taxon>
        <taxon>Sphaerotilaceae</taxon>
        <taxon>Rubrivivax</taxon>
    </lineage>
</organism>
<comment type="caution">
    <text evidence="2">The sequence shown here is derived from an EMBL/GenBank/DDBJ whole genome shotgun (WGS) entry which is preliminary data.</text>
</comment>
<feature type="transmembrane region" description="Helical" evidence="1">
    <location>
        <begin position="6"/>
        <end position="25"/>
    </location>
</feature>
<dbReference type="Proteomes" id="UP000288178">
    <property type="component" value="Unassembled WGS sequence"/>
</dbReference>
<dbReference type="OrthoDB" id="6001663at2"/>
<dbReference type="EMBL" id="SACT01000004">
    <property type="protein sequence ID" value="RVT50823.1"/>
    <property type="molecule type" value="Genomic_DNA"/>
</dbReference>
<name>A0A3S2TQ86_9BURK</name>